<evidence type="ECO:0000256" key="1">
    <source>
        <dbReference type="SAM" id="Phobius"/>
    </source>
</evidence>
<dbReference type="Proteomes" id="UP001060919">
    <property type="component" value="Chromosome"/>
</dbReference>
<accession>A0A915YJ02</accession>
<feature type="transmembrane region" description="Helical" evidence="1">
    <location>
        <begin position="41"/>
        <end position="61"/>
    </location>
</feature>
<keyword evidence="3" id="KW-1185">Reference proteome</keyword>
<sequence>MSIVLRLVNYLKSKFRFLLLCFILVFSFTIVQHLGEYESFVGKYGTGLGLSIPLVLIWYWLEKKFQHQVQSDHQRSAFWILLFLIAIPLGTLHLLKKELNYQYYFPMCDCAPSATRQDRVGAICTDHFKSYSTGRGTCSEHDGVKKWQCKCE</sequence>
<organism evidence="2 3">
    <name type="scientific">Aureispira anguillae</name>
    <dbReference type="NCBI Taxonomy" id="2864201"/>
    <lineage>
        <taxon>Bacteria</taxon>
        <taxon>Pseudomonadati</taxon>
        <taxon>Bacteroidota</taxon>
        <taxon>Saprospiria</taxon>
        <taxon>Saprospirales</taxon>
        <taxon>Saprospiraceae</taxon>
        <taxon>Aureispira</taxon>
    </lineage>
</organism>
<evidence type="ECO:0000313" key="2">
    <source>
        <dbReference type="EMBL" id="BDS14069.1"/>
    </source>
</evidence>
<protein>
    <submittedName>
        <fullName evidence="2">Uncharacterized protein</fullName>
    </submittedName>
</protein>
<dbReference type="RefSeq" id="WP_264789305.1">
    <property type="nucleotide sequence ID" value="NZ_AP026867.1"/>
</dbReference>
<evidence type="ECO:0000313" key="3">
    <source>
        <dbReference type="Proteomes" id="UP001060919"/>
    </source>
</evidence>
<dbReference type="KEGG" id="aup:AsAng_0048350"/>
<keyword evidence="1" id="KW-1133">Transmembrane helix</keyword>
<dbReference type="EMBL" id="AP026867">
    <property type="protein sequence ID" value="BDS14069.1"/>
    <property type="molecule type" value="Genomic_DNA"/>
</dbReference>
<keyword evidence="1" id="KW-0812">Transmembrane</keyword>
<feature type="transmembrane region" description="Helical" evidence="1">
    <location>
        <begin position="15"/>
        <end position="35"/>
    </location>
</feature>
<reference evidence="2" key="1">
    <citation type="submission" date="2022-09" db="EMBL/GenBank/DDBJ databases">
        <title>Aureispira anguillicida sp. nov., isolated from Leptocephalus of Japanese eel Anguilla japonica.</title>
        <authorList>
            <person name="Yuasa K."/>
            <person name="Mekata T."/>
            <person name="Ikunari K."/>
        </authorList>
    </citation>
    <scope>NUCLEOTIDE SEQUENCE</scope>
    <source>
        <strain evidence="2">EL160426</strain>
    </source>
</reference>
<keyword evidence="1" id="KW-0472">Membrane</keyword>
<dbReference type="AlphaFoldDB" id="A0A915YJ02"/>
<proteinExistence type="predicted"/>
<name>A0A915YJ02_9BACT</name>
<feature type="transmembrane region" description="Helical" evidence="1">
    <location>
        <begin position="77"/>
        <end position="95"/>
    </location>
</feature>
<gene>
    <name evidence="2" type="ORF">AsAng_0048350</name>
</gene>